<dbReference type="PROSITE" id="PS50011">
    <property type="entry name" value="PROTEIN_KINASE_DOM"/>
    <property type="match status" value="1"/>
</dbReference>
<feature type="compositionally biased region" description="Basic and acidic residues" evidence="10">
    <location>
        <begin position="549"/>
        <end position="570"/>
    </location>
</feature>
<feature type="binding site" evidence="9">
    <location>
        <position position="45"/>
    </location>
    <ligand>
        <name>ATP</name>
        <dbReference type="ChEBI" id="CHEBI:30616"/>
    </ligand>
</feature>
<dbReference type="InterPro" id="IPR011009">
    <property type="entry name" value="Kinase-like_dom_sf"/>
</dbReference>
<evidence type="ECO:0000256" key="11">
    <source>
        <dbReference type="SAM" id="Phobius"/>
    </source>
</evidence>
<evidence type="ECO:0000256" key="2">
    <source>
        <dbReference type="ARBA" id="ARBA00022527"/>
    </source>
</evidence>
<keyword evidence="11" id="KW-0812">Transmembrane</keyword>
<protein>
    <recommendedName>
        <fullName evidence="1">non-specific serine/threonine protein kinase</fullName>
        <ecNumber evidence="1">2.7.11.1</ecNumber>
    </recommendedName>
</protein>
<evidence type="ECO:0000256" key="10">
    <source>
        <dbReference type="SAM" id="MobiDB-lite"/>
    </source>
</evidence>
<dbReference type="Proteomes" id="UP000501727">
    <property type="component" value="Chromosome"/>
</dbReference>
<gene>
    <name evidence="14" type="ORF">ADCFC_23750</name>
</gene>
<dbReference type="FunFam" id="1.10.510.10:FF:000021">
    <property type="entry name" value="Serine/threonine protein kinase"/>
    <property type="match status" value="1"/>
</dbReference>
<dbReference type="InterPro" id="IPR008271">
    <property type="entry name" value="Ser/Thr_kinase_AS"/>
</dbReference>
<dbReference type="SUPFAM" id="SSF56112">
    <property type="entry name" value="Protein kinase-like (PK-like)"/>
    <property type="match status" value="1"/>
</dbReference>
<feature type="region of interest" description="Disordered" evidence="10">
    <location>
        <begin position="549"/>
        <end position="640"/>
    </location>
</feature>
<feature type="domain" description="PASTA" evidence="13">
    <location>
        <begin position="380"/>
        <end position="446"/>
    </location>
</feature>
<accession>A0A6F8SH36</accession>
<feature type="domain" description="Protein kinase" evidence="12">
    <location>
        <begin position="16"/>
        <end position="275"/>
    </location>
</feature>
<evidence type="ECO:0000256" key="8">
    <source>
        <dbReference type="ARBA" id="ARBA00048679"/>
    </source>
</evidence>
<comment type="catalytic activity">
    <reaction evidence="8">
        <text>L-seryl-[protein] + ATP = O-phospho-L-seryl-[protein] + ADP + H(+)</text>
        <dbReference type="Rhea" id="RHEA:17989"/>
        <dbReference type="Rhea" id="RHEA-COMP:9863"/>
        <dbReference type="Rhea" id="RHEA-COMP:11604"/>
        <dbReference type="ChEBI" id="CHEBI:15378"/>
        <dbReference type="ChEBI" id="CHEBI:29999"/>
        <dbReference type="ChEBI" id="CHEBI:30616"/>
        <dbReference type="ChEBI" id="CHEBI:83421"/>
        <dbReference type="ChEBI" id="CHEBI:456216"/>
        <dbReference type="EC" id="2.7.11.1"/>
    </reaction>
</comment>
<proteinExistence type="predicted"/>
<dbReference type="Pfam" id="PF03793">
    <property type="entry name" value="PASTA"/>
    <property type="match status" value="3"/>
</dbReference>
<dbReference type="SMART" id="SM00740">
    <property type="entry name" value="PASTA"/>
    <property type="match status" value="3"/>
</dbReference>
<dbReference type="EMBL" id="AP022829">
    <property type="protein sequence ID" value="BCA87425.1"/>
    <property type="molecule type" value="Genomic_DNA"/>
</dbReference>
<sequence length="640" mass="67167">MTGQGTMTGKVFGGRYEIKDRIGIGGMAEVYRAQDSTLGRVVAVKVMLPQFAADPSFTQRFRQEAAAAANLQSPYIVNVYDWGQDDETYYIVMEFVRGSDLKTAIQQRGAINQRKAAEIGSQVCQALTVAHNQDIIHRDIKPQNIMVQPDGNVKVMDFGIARAKNSVNDKTSAVLGTAHYISPEQAQGKDLTAASDIYSLGIVLYEATTGKLPFDGPDAVSVAMQQVKDEPAAPSSINPNIDPDLEDIIMVALSKDPARRFATANDMRIALMDYLAGRPVTLPAGAMSSSFTEAQTRMMGAVPGAVPGMTSTQVMPTVAGGTAAMSPSSTGNFQATNFHDANTKKSKKPVIIALCAILAIALVAGIAFAVSGGFKPAAPADELIEVPSVVGNTEQEATFTLEQAGFQVQITTKEDESVDEGTVLAQDPAGGTKQQKGATITLTIAVGPDTVDAPNFKNMTMDKARQAAEDAGLKVVEAESKYSEDVAEGKIISQSPAAGDPVKPGTTIEVVTSRGSELTTVPNVIGMTEEDAIDKLQSEGFGADVKAREYSDKQGEGRVMKQDPLNDKVKPGATVQITISKGPEPEPEPEPEPAQPSNPGTTDPGTTNPGGTTDPGTTDPGTTNPGNQGGDTGTTTPATN</sequence>
<keyword evidence="6 9" id="KW-0067">ATP-binding</keyword>
<evidence type="ECO:0000256" key="4">
    <source>
        <dbReference type="ARBA" id="ARBA00022741"/>
    </source>
</evidence>
<reference evidence="15" key="2">
    <citation type="submission" date="2020-03" db="EMBL/GenBank/DDBJ databases">
        <title>Complete Genome Sequence of Adlercreutzia sp. strain 8CFCBH1 Producing Equol, Isolated from Healthy Japanese Feces.</title>
        <authorList>
            <person name="Ogata Y."/>
            <person name="Sakamoto M."/>
            <person name="Ohkuma M."/>
            <person name="Hattori M."/>
            <person name="Suda W."/>
        </authorList>
    </citation>
    <scope>NUCLEOTIDE SEQUENCE [LARGE SCALE GENOMIC DNA]</scope>
    <source>
        <strain evidence="15">8CFCBH1</strain>
    </source>
</reference>
<dbReference type="PANTHER" id="PTHR43289:SF34">
    <property type="entry name" value="SERINE_THREONINE-PROTEIN KINASE YBDM-RELATED"/>
    <property type="match status" value="1"/>
</dbReference>
<dbReference type="Gene3D" id="3.30.10.20">
    <property type="match status" value="3"/>
</dbReference>
<evidence type="ECO:0000313" key="14">
    <source>
        <dbReference type="EMBL" id="BCA87425.1"/>
    </source>
</evidence>
<dbReference type="InterPro" id="IPR000719">
    <property type="entry name" value="Prot_kinase_dom"/>
</dbReference>
<dbReference type="Gene3D" id="1.10.510.10">
    <property type="entry name" value="Transferase(Phosphotransferase) domain 1"/>
    <property type="match status" value="1"/>
</dbReference>
<feature type="compositionally biased region" description="Low complexity" evidence="10">
    <location>
        <begin position="598"/>
        <end position="626"/>
    </location>
</feature>
<dbReference type="InterPro" id="IPR005543">
    <property type="entry name" value="PASTA_dom"/>
</dbReference>
<dbReference type="GO" id="GO:0005524">
    <property type="term" value="F:ATP binding"/>
    <property type="evidence" value="ECO:0007669"/>
    <property type="project" value="UniProtKB-UniRule"/>
</dbReference>
<dbReference type="InterPro" id="IPR017441">
    <property type="entry name" value="Protein_kinase_ATP_BS"/>
</dbReference>
<dbReference type="EC" id="2.7.11.1" evidence="1"/>
<evidence type="ECO:0000256" key="3">
    <source>
        <dbReference type="ARBA" id="ARBA00022679"/>
    </source>
</evidence>
<comment type="catalytic activity">
    <reaction evidence="7">
        <text>L-threonyl-[protein] + ATP = O-phospho-L-threonyl-[protein] + ADP + H(+)</text>
        <dbReference type="Rhea" id="RHEA:46608"/>
        <dbReference type="Rhea" id="RHEA-COMP:11060"/>
        <dbReference type="Rhea" id="RHEA-COMP:11605"/>
        <dbReference type="ChEBI" id="CHEBI:15378"/>
        <dbReference type="ChEBI" id="CHEBI:30013"/>
        <dbReference type="ChEBI" id="CHEBI:30616"/>
        <dbReference type="ChEBI" id="CHEBI:61977"/>
        <dbReference type="ChEBI" id="CHEBI:456216"/>
        <dbReference type="EC" id="2.7.11.1"/>
    </reaction>
</comment>
<evidence type="ECO:0000256" key="6">
    <source>
        <dbReference type="ARBA" id="ARBA00022840"/>
    </source>
</evidence>
<keyword evidence="5 14" id="KW-0418">Kinase</keyword>
<evidence type="ECO:0000256" key="9">
    <source>
        <dbReference type="PROSITE-ProRule" id="PRU10141"/>
    </source>
</evidence>
<dbReference type="CDD" id="cd14014">
    <property type="entry name" value="STKc_PknB_like"/>
    <property type="match status" value="1"/>
</dbReference>
<keyword evidence="4 9" id="KW-0547">Nucleotide-binding</keyword>
<evidence type="ECO:0000313" key="15">
    <source>
        <dbReference type="Proteomes" id="UP000501727"/>
    </source>
</evidence>
<evidence type="ECO:0000256" key="7">
    <source>
        <dbReference type="ARBA" id="ARBA00047899"/>
    </source>
</evidence>
<dbReference type="PROSITE" id="PS00107">
    <property type="entry name" value="PROTEIN_KINASE_ATP"/>
    <property type="match status" value="1"/>
</dbReference>
<dbReference type="GO" id="GO:0045717">
    <property type="term" value="P:negative regulation of fatty acid biosynthetic process"/>
    <property type="evidence" value="ECO:0007669"/>
    <property type="project" value="UniProtKB-ARBA"/>
</dbReference>
<dbReference type="PROSITE" id="PS51178">
    <property type="entry name" value="PASTA"/>
    <property type="match status" value="3"/>
</dbReference>
<evidence type="ECO:0000259" key="12">
    <source>
        <dbReference type="PROSITE" id="PS50011"/>
    </source>
</evidence>
<dbReference type="CDD" id="cd06577">
    <property type="entry name" value="PASTA_pknB"/>
    <property type="match status" value="3"/>
</dbReference>
<evidence type="ECO:0000256" key="1">
    <source>
        <dbReference type="ARBA" id="ARBA00012513"/>
    </source>
</evidence>
<reference evidence="15" key="1">
    <citation type="journal article" date="2020" name="Microbiol. Resour. Announc.">
        <title>Complete Genome Sequence of Adlercreutzia sp. Strain 8CFCBH1, a Potent Producer of Equol, Isolated from Healthy Japanese Feces.</title>
        <authorList>
            <person name="Ogata Y."/>
            <person name="Sakamoto M."/>
            <person name="Ohkuma M."/>
            <person name="Hattori M."/>
            <person name="Suda W."/>
        </authorList>
    </citation>
    <scope>NUCLEOTIDE SEQUENCE [LARGE SCALE GENOMIC DNA]</scope>
    <source>
        <strain evidence="15">8CFCBH1</strain>
    </source>
</reference>
<keyword evidence="2" id="KW-0723">Serine/threonine-protein kinase</keyword>
<dbReference type="Pfam" id="PF00069">
    <property type="entry name" value="Pkinase"/>
    <property type="match status" value="1"/>
</dbReference>
<dbReference type="AlphaFoldDB" id="A0A6F8SH36"/>
<dbReference type="KEGG" id="ahat:ADCFC_00440"/>
<feature type="domain" description="PASTA" evidence="13">
    <location>
        <begin position="447"/>
        <end position="514"/>
    </location>
</feature>
<dbReference type="PANTHER" id="PTHR43289">
    <property type="entry name" value="MITOGEN-ACTIVATED PROTEIN KINASE KINASE KINASE 20-RELATED"/>
    <property type="match status" value="1"/>
</dbReference>
<dbReference type="GO" id="GO:0004674">
    <property type="term" value="F:protein serine/threonine kinase activity"/>
    <property type="evidence" value="ECO:0007669"/>
    <property type="project" value="UniProtKB-KW"/>
</dbReference>
<feature type="transmembrane region" description="Helical" evidence="11">
    <location>
        <begin position="350"/>
        <end position="370"/>
    </location>
</feature>
<keyword evidence="11" id="KW-0472">Membrane</keyword>
<dbReference type="SUPFAM" id="SSF54184">
    <property type="entry name" value="Penicillin-binding protein 2x (pbp-2x), c-terminal domain"/>
    <property type="match status" value="1"/>
</dbReference>
<evidence type="ECO:0000256" key="5">
    <source>
        <dbReference type="ARBA" id="ARBA00022777"/>
    </source>
</evidence>
<dbReference type="NCBIfam" id="NF033483">
    <property type="entry name" value="PknB_PASTA_kin"/>
    <property type="match status" value="1"/>
</dbReference>
<name>A0A6F8SH36_9ACTN</name>
<feature type="domain" description="PASTA" evidence="13">
    <location>
        <begin position="515"/>
        <end position="581"/>
    </location>
</feature>
<dbReference type="Gene3D" id="3.30.200.20">
    <property type="entry name" value="Phosphorylase Kinase, domain 1"/>
    <property type="match status" value="1"/>
</dbReference>
<keyword evidence="3" id="KW-0808">Transferase</keyword>
<dbReference type="PROSITE" id="PS00108">
    <property type="entry name" value="PROTEIN_KINASE_ST"/>
    <property type="match status" value="1"/>
</dbReference>
<dbReference type="SMART" id="SM00220">
    <property type="entry name" value="S_TKc"/>
    <property type="match status" value="1"/>
</dbReference>
<evidence type="ECO:0000259" key="13">
    <source>
        <dbReference type="PROSITE" id="PS51178"/>
    </source>
</evidence>
<organism evidence="14 15">
    <name type="scientific">Adlercreutzia hattorii</name>
    <dbReference type="NCBI Taxonomy" id="2707299"/>
    <lineage>
        <taxon>Bacteria</taxon>
        <taxon>Bacillati</taxon>
        <taxon>Actinomycetota</taxon>
        <taxon>Coriobacteriia</taxon>
        <taxon>Eggerthellales</taxon>
        <taxon>Eggerthellaceae</taxon>
        <taxon>Adlercreutzia</taxon>
    </lineage>
</organism>
<keyword evidence="15" id="KW-1185">Reference proteome</keyword>
<keyword evidence="11" id="KW-1133">Transmembrane helix</keyword>
<dbReference type="FunFam" id="3.30.200.20:FF:000035">
    <property type="entry name" value="Serine/threonine protein kinase Stk1"/>
    <property type="match status" value="1"/>
</dbReference>